<evidence type="ECO:0008006" key="4">
    <source>
        <dbReference type="Google" id="ProtNLM"/>
    </source>
</evidence>
<dbReference type="EMBL" id="JBJHZZ010000001">
    <property type="protein sequence ID" value="MFL0245470.1"/>
    <property type="molecule type" value="Genomic_DNA"/>
</dbReference>
<organism evidence="2 3">
    <name type="scientific">Candidatus Clostridium stratigraminis</name>
    <dbReference type="NCBI Taxonomy" id="3381661"/>
    <lineage>
        <taxon>Bacteria</taxon>
        <taxon>Bacillati</taxon>
        <taxon>Bacillota</taxon>
        <taxon>Clostridia</taxon>
        <taxon>Eubacteriales</taxon>
        <taxon>Clostridiaceae</taxon>
        <taxon>Clostridium</taxon>
    </lineage>
</organism>
<accession>A0ABW8SYU0</accession>
<proteinExistence type="predicted"/>
<evidence type="ECO:0000313" key="3">
    <source>
        <dbReference type="Proteomes" id="UP001623591"/>
    </source>
</evidence>
<gene>
    <name evidence="2" type="ORF">ACJDUG_00585</name>
</gene>
<evidence type="ECO:0000313" key="2">
    <source>
        <dbReference type="EMBL" id="MFL0245470.1"/>
    </source>
</evidence>
<reference evidence="2 3" key="1">
    <citation type="submission" date="2024-11" db="EMBL/GenBank/DDBJ databases">
        <authorList>
            <person name="Heng Y.C."/>
            <person name="Lim A.C.H."/>
            <person name="Lee J.K.Y."/>
            <person name="Kittelmann S."/>
        </authorList>
    </citation>
    <scope>NUCLEOTIDE SEQUENCE [LARGE SCALE GENOMIC DNA]</scope>
    <source>
        <strain evidence="2 3">WILCCON 0185</strain>
    </source>
</reference>
<keyword evidence="1" id="KW-0472">Membrane</keyword>
<keyword evidence="1" id="KW-0812">Transmembrane</keyword>
<keyword evidence="1" id="KW-1133">Transmembrane helix</keyword>
<feature type="transmembrane region" description="Helical" evidence="1">
    <location>
        <begin position="58"/>
        <end position="79"/>
    </location>
</feature>
<evidence type="ECO:0000256" key="1">
    <source>
        <dbReference type="SAM" id="Phobius"/>
    </source>
</evidence>
<name>A0ABW8SYU0_9CLOT</name>
<protein>
    <recommendedName>
        <fullName evidence="4">DUF4179 domain-containing protein</fullName>
    </recommendedName>
</protein>
<dbReference type="Proteomes" id="UP001623591">
    <property type="component" value="Unassembled WGS sequence"/>
</dbReference>
<sequence>MSREDKDIFDFMSSLSEKDSMKLIQGLDFKEEELSDKQINRIKNNVVRRLNKTPRKRIFKLSKVFIAASVAALLIFTGYTPSGQKVVAEIVKKLYFIPGVGKVEQNQGWELYVLPRPVKLSYNGGEIVVKSSVRDRNFLSIGMEGNKHMGFEDFKNIFITDDKGKSYNKLGYSLSISSDIWNGGLSLNNIPEDMNSFSIILPDKSNIHITLSPAKSFENYAAMGPTDIKNNLGITLVAGNEDGKITFNLVQHPSENRVVEAYGQQIDLDNYGKLDITLKDNLGRIYDLQYPQQYSPPLSEFYFVPKSDAKNYTVEIPEVNLTYKINKSIRLPIPKEGQLEVNKKFNINGYTLTVKNVVRTDNHIRVYVDTNFDSSKAENLSELKIEAINSNRSMGYSWNLNRDNRTVNYFEFEVKPKDESINLKLSEFNTILKGPWKFQF</sequence>
<keyword evidence="3" id="KW-1185">Reference proteome</keyword>
<dbReference type="RefSeq" id="WP_406767934.1">
    <property type="nucleotide sequence ID" value="NZ_JBJHZZ010000001.1"/>
</dbReference>
<comment type="caution">
    <text evidence="2">The sequence shown here is derived from an EMBL/GenBank/DDBJ whole genome shotgun (WGS) entry which is preliminary data.</text>
</comment>